<organism evidence="3 4">
    <name type="scientific">Trichocladium antarcticum</name>
    <dbReference type="NCBI Taxonomy" id="1450529"/>
    <lineage>
        <taxon>Eukaryota</taxon>
        <taxon>Fungi</taxon>
        <taxon>Dikarya</taxon>
        <taxon>Ascomycota</taxon>
        <taxon>Pezizomycotina</taxon>
        <taxon>Sordariomycetes</taxon>
        <taxon>Sordariomycetidae</taxon>
        <taxon>Sordariales</taxon>
        <taxon>Chaetomiaceae</taxon>
        <taxon>Trichocladium</taxon>
    </lineage>
</organism>
<proteinExistence type="predicted"/>
<evidence type="ECO:0000256" key="1">
    <source>
        <dbReference type="SAM" id="SignalP"/>
    </source>
</evidence>
<name>A0AAN6UC82_9PEZI</name>
<dbReference type="Pfam" id="PF14021">
    <property type="entry name" value="TNT"/>
    <property type="match status" value="1"/>
</dbReference>
<gene>
    <name evidence="3" type="ORF">BT67DRAFT_446063</name>
</gene>
<comment type="caution">
    <text evidence="3">The sequence shown here is derived from an EMBL/GenBank/DDBJ whole genome shotgun (WGS) entry which is preliminary data.</text>
</comment>
<reference evidence="3" key="2">
    <citation type="submission" date="2023-05" db="EMBL/GenBank/DDBJ databases">
        <authorList>
            <consortium name="Lawrence Berkeley National Laboratory"/>
            <person name="Steindorff A."/>
            <person name="Hensen N."/>
            <person name="Bonometti L."/>
            <person name="Westerberg I."/>
            <person name="Brannstrom I.O."/>
            <person name="Guillou S."/>
            <person name="Cros-Aarteil S."/>
            <person name="Calhoun S."/>
            <person name="Haridas S."/>
            <person name="Kuo A."/>
            <person name="Mondo S."/>
            <person name="Pangilinan J."/>
            <person name="Riley R."/>
            <person name="Labutti K."/>
            <person name="Andreopoulos B."/>
            <person name="Lipzen A."/>
            <person name="Chen C."/>
            <person name="Yanf M."/>
            <person name="Daum C."/>
            <person name="Ng V."/>
            <person name="Clum A."/>
            <person name="Ohm R."/>
            <person name="Martin F."/>
            <person name="Silar P."/>
            <person name="Natvig D."/>
            <person name="Lalanne C."/>
            <person name="Gautier V."/>
            <person name="Ament-Velasquez S.L."/>
            <person name="Kruys A."/>
            <person name="Hutchinson M.I."/>
            <person name="Powell A.J."/>
            <person name="Barry K."/>
            <person name="Miller A.N."/>
            <person name="Grigoriev I.V."/>
            <person name="Debuchy R."/>
            <person name="Gladieux P."/>
            <person name="Thoren M.H."/>
            <person name="Johannesson H."/>
        </authorList>
    </citation>
    <scope>NUCLEOTIDE SEQUENCE</scope>
    <source>
        <strain evidence="3">CBS 123565</strain>
    </source>
</reference>
<sequence length="237" mass="25551">MKLPALLSLALLAVTAAAAPARPPATSDTTPCGRRNTPRYCQGTNFTASLTATYLCGDSRLGPTKLPARSDDLVLAPVLANALYLYDRFGGLCPGEFVKRWFNESEGWWDYPPANGFSLTQPGRKGDRTKPIQGDVTLDVDTVLDRFGGESGTFVSPAGAPYIQRALPPSNLVGFDPAYPYNYRVYTVVKPLVVAAGPIAPWFGQPGSGVQYMLYKSVATLISDGYLRRDDPSVLLP</sequence>
<protein>
    <recommendedName>
        <fullName evidence="2">TNT domain-containing protein</fullName>
    </recommendedName>
</protein>
<evidence type="ECO:0000313" key="3">
    <source>
        <dbReference type="EMBL" id="KAK4130099.1"/>
    </source>
</evidence>
<evidence type="ECO:0000259" key="2">
    <source>
        <dbReference type="Pfam" id="PF14021"/>
    </source>
</evidence>
<feature type="domain" description="TNT" evidence="2">
    <location>
        <begin position="137"/>
        <end position="229"/>
    </location>
</feature>
<dbReference type="Proteomes" id="UP001304895">
    <property type="component" value="Unassembled WGS sequence"/>
</dbReference>
<dbReference type="EMBL" id="MU853443">
    <property type="protein sequence ID" value="KAK4130099.1"/>
    <property type="molecule type" value="Genomic_DNA"/>
</dbReference>
<dbReference type="InterPro" id="IPR053024">
    <property type="entry name" value="Fungal_surface_NADase"/>
</dbReference>
<reference evidence="3" key="1">
    <citation type="journal article" date="2023" name="Mol. Phylogenet. Evol.">
        <title>Genome-scale phylogeny and comparative genomics of the fungal order Sordariales.</title>
        <authorList>
            <person name="Hensen N."/>
            <person name="Bonometti L."/>
            <person name="Westerberg I."/>
            <person name="Brannstrom I.O."/>
            <person name="Guillou S."/>
            <person name="Cros-Aarteil S."/>
            <person name="Calhoun S."/>
            <person name="Haridas S."/>
            <person name="Kuo A."/>
            <person name="Mondo S."/>
            <person name="Pangilinan J."/>
            <person name="Riley R."/>
            <person name="LaButti K."/>
            <person name="Andreopoulos B."/>
            <person name="Lipzen A."/>
            <person name="Chen C."/>
            <person name="Yan M."/>
            <person name="Daum C."/>
            <person name="Ng V."/>
            <person name="Clum A."/>
            <person name="Steindorff A."/>
            <person name="Ohm R.A."/>
            <person name="Martin F."/>
            <person name="Silar P."/>
            <person name="Natvig D.O."/>
            <person name="Lalanne C."/>
            <person name="Gautier V."/>
            <person name="Ament-Velasquez S.L."/>
            <person name="Kruys A."/>
            <person name="Hutchinson M.I."/>
            <person name="Powell A.J."/>
            <person name="Barry K."/>
            <person name="Miller A.N."/>
            <person name="Grigoriev I.V."/>
            <person name="Debuchy R."/>
            <person name="Gladieux P."/>
            <person name="Hiltunen Thoren M."/>
            <person name="Johannesson H."/>
        </authorList>
    </citation>
    <scope>NUCLEOTIDE SEQUENCE</scope>
    <source>
        <strain evidence="3">CBS 123565</strain>
    </source>
</reference>
<dbReference type="PANTHER" id="PTHR42059:SF1">
    <property type="entry name" value="TNT DOMAIN-CONTAINING PROTEIN"/>
    <property type="match status" value="1"/>
</dbReference>
<keyword evidence="4" id="KW-1185">Reference proteome</keyword>
<dbReference type="AlphaFoldDB" id="A0AAN6UC82"/>
<accession>A0AAN6UC82</accession>
<dbReference type="PANTHER" id="PTHR42059">
    <property type="entry name" value="TNT DOMAIN-CONTAINING PROTEIN"/>
    <property type="match status" value="1"/>
</dbReference>
<feature type="chain" id="PRO_5042993611" description="TNT domain-containing protein" evidence="1">
    <location>
        <begin position="19"/>
        <end position="237"/>
    </location>
</feature>
<evidence type="ECO:0000313" key="4">
    <source>
        <dbReference type="Proteomes" id="UP001304895"/>
    </source>
</evidence>
<dbReference type="GO" id="GO:0050135">
    <property type="term" value="F:NADP+ nucleosidase activity"/>
    <property type="evidence" value="ECO:0007669"/>
    <property type="project" value="InterPro"/>
</dbReference>
<dbReference type="InterPro" id="IPR025331">
    <property type="entry name" value="TNT"/>
</dbReference>
<keyword evidence="1" id="KW-0732">Signal</keyword>
<feature type="signal peptide" evidence="1">
    <location>
        <begin position="1"/>
        <end position="18"/>
    </location>
</feature>